<evidence type="ECO:0000313" key="1">
    <source>
        <dbReference type="EMBL" id="AGS73954.1"/>
    </source>
</evidence>
<geneLocation type="plasmid" evidence="1 2">
    <name>pSCO2</name>
</geneLocation>
<organism evidence="1 2">
    <name type="scientific">Streptomyces collinus (strain DSM 40733 / Tue 365)</name>
    <dbReference type="NCBI Taxonomy" id="1214242"/>
    <lineage>
        <taxon>Bacteria</taxon>
        <taxon>Bacillati</taxon>
        <taxon>Actinomycetota</taxon>
        <taxon>Actinomycetes</taxon>
        <taxon>Kitasatosporales</taxon>
        <taxon>Streptomycetaceae</taxon>
        <taxon>Streptomyces</taxon>
    </lineage>
</organism>
<keyword evidence="1" id="KW-0614">Plasmid</keyword>
<evidence type="ECO:0000313" key="2">
    <source>
        <dbReference type="Proteomes" id="UP000015423"/>
    </source>
</evidence>
<dbReference type="PATRIC" id="fig|1214242.5.peg.7337"/>
<dbReference type="AlphaFoldDB" id="S5VFE6"/>
<dbReference type="Proteomes" id="UP000015423">
    <property type="component" value="Plasmid pSCO2"/>
</dbReference>
<dbReference type="KEGG" id="sci:B446_35978"/>
<gene>
    <name evidence="1" type="ORF">B446_35978</name>
</gene>
<dbReference type="EMBL" id="CP006261">
    <property type="protein sequence ID" value="AGS73954.1"/>
    <property type="molecule type" value="Genomic_DNA"/>
</dbReference>
<reference evidence="1 2" key="1">
    <citation type="submission" date="2012-10" db="EMBL/GenBank/DDBJ databases">
        <title>The complete genome sequence of Streptomyces collinus Tu 365.</title>
        <authorList>
            <person name="Ruckert C."/>
            <person name="Szczepanowski R."/>
            <person name="Goesmann A."/>
            <person name="Pross E.K."/>
            <person name="Musiol E.M."/>
            <person name="Blin K."/>
            <person name="Wohlleben W."/>
            <person name="Puhler A."/>
            <person name="Weber T."/>
            <person name="Kalinowski J."/>
        </authorList>
    </citation>
    <scope>NUCLEOTIDE SEQUENCE [LARGE SCALE GENOMIC DNA]</scope>
    <source>
        <strain evidence="2">DSM 40733 / Tue 365</strain>
        <plasmid evidence="1 2">pSCO2</plasmid>
    </source>
</reference>
<name>S5VFE6_STRC3</name>
<proteinExistence type="predicted"/>
<accession>S5VFE6</accession>
<protein>
    <submittedName>
        <fullName evidence="1">Uncharacterized protein</fullName>
    </submittedName>
</protein>
<sequence length="79" mass="8631">MWTDVLILALPVVLVLGLGMAYAAWDTRRWEAQCRAASQPQPVKLFPSGPPASLAPKLDVPAARQARRARHARTTGVTR</sequence>
<keyword evidence="2" id="KW-1185">Reference proteome</keyword>
<dbReference type="HOGENOM" id="CLU_2604420_0_0_11"/>
<dbReference type="RefSeq" id="WP_020943855.1">
    <property type="nucleotide sequence ID" value="NC_021986.1"/>
</dbReference>